<evidence type="ECO:0000256" key="1">
    <source>
        <dbReference type="SAM" id="MobiDB-lite"/>
    </source>
</evidence>
<dbReference type="GO" id="GO:0016301">
    <property type="term" value="F:kinase activity"/>
    <property type="evidence" value="ECO:0007669"/>
    <property type="project" value="UniProtKB-KW"/>
</dbReference>
<keyword evidence="4" id="KW-1185">Reference proteome</keyword>
<dbReference type="Pfam" id="PF00294">
    <property type="entry name" value="PfkB"/>
    <property type="match status" value="1"/>
</dbReference>
<dbReference type="InterPro" id="IPR052562">
    <property type="entry name" value="Ketohexokinase-related"/>
</dbReference>
<dbReference type="PANTHER" id="PTHR42774">
    <property type="entry name" value="PHOSPHOTRANSFERASE SYSTEM TRANSPORT PROTEIN"/>
    <property type="match status" value="1"/>
</dbReference>
<gene>
    <name evidence="3" type="ORF">AB675_7095</name>
</gene>
<sequence length="391" mass="42897">MSRSFDTRPPPGLSHNLVRGLIVVGACYHDTIYTVPQYPEEDGKLRASSVERRAGGNGTNTLRVLTQLLHHPASRIRVQTLHMLSVVPRQSWVVELARSLAPWVDMMRSITREQEDGESHSIVIRSQATGTRTIVNHRNLDEMTVDEFARCVDDIFTVIPPGPNPPYYGNAWHVHFEGRIPDVTLQYIQHLRSSYAREMITTSVEVEKPKRPGLAELADIVDVVFYSRSWAVAEGYRSARECLEAVAPTVEAQTLFCTWGGEASAMLAKGLGQVVTVTPKPIEENGIVDAVGAGDTFNAGILYMLLDSSPITSVSRCEEMLKFANRLAWLKLHKDGFVGLGDLVFEDNGHTNGHTNGTGHTGTNGQIGTDGHTGVIGHTNGNTSDDPYDGQ</sequence>
<dbReference type="Proteomes" id="UP000038010">
    <property type="component" value="Unassembled WGS sequence"/>
</dbReference>
<comment type="caution">
    <text evidence="3">The sequence shown here is derived from an EMBL/GenBank/DDBJ whole genome shotgun (WGS) entry which is preliminary data.</text>
</comment>
<dbReference type="PANTHER" id="PTHR42774:SF3">
    <property type="entry name" value="KETOHEXOKINASE"/>
    <property type="match status" value="1"/>
</dbReference>
<evidence type="ECO:0000313" key="3">
    <source>
        <dbReference type="EMBL" id="KPI43158.1"/>
    </source>
</evidence>
<dbReference type="InterPro" id="IPR029056">
    <property type="entry name" value="Ribokinase-like"/>
</dbReference>
<evidence type="ECO:0000259" key="2">
    <source>
        <dbReference type="Pfam" id="PF00294"/>
    </source>
</evidence>
<reference evidence="3 4" key="1">
    <citation type="submission" date="2015-06" db="EMBL/GenBank/DDBJ databases">
        <title>Draft genome of the ant-associated black yeast Phialophora attae CBS 131958.</title>
        <authorList>
            <person name="Moreno L.F."/>
            <person name="Stielow B.J."/>
            <person name="de Hoog S."/>
            <person name="Vicente V.A."/>
            <person name="Weiss V.A."/>
            <person name="de Vries M."/>
            <person name="Cruz L.M."/>
            <person name="Souza E.M."/>
        </authorList>
    </citation>
    <scope>NUCLEOTIDE SEQUENCE [LARGE SCALE GENOMIC DNA]</scope>
    <source>
        <strain evidence="3 4">CBS 131958</strain>
    </source>
</reference>
<evidence type="ECO:0000313" key="4">
    <source>
        <dbReference type="Proteomes" id="UP000038010"/>
    </source>
</evidence>
<proteinExistence type="predicted"/>
<feature type="domain" description="Carbohydrate kinase PfkB" evidence="2">
    <location>
        <begin position="21"/>
        <end position="335"/>
    </location>
</feature>
<organism evidence="3 4">
    <name type="scientific">Cyphellophora attinorum</name>
    <dbReference type="NCBI Taxonomy" id="1664694"/>
    <lineage>
        <taxon>Eukaryota</taxon>
        <taxon>Fungi</taxon>
        <taxon>Dikarya</taxon>
        <taxon>Ascomycota</taxon>
        <taxon>Pezizomycotina</taxon>
        <taxon>Eurotiomycetes</taxon>
        <taxon>Chaetothyriomycetidae</taxon>
        <taxon>Chaetothyriales</taxon>
        <taxon>Cyphellophoraceae</taxon>
        <taxon>Cyphellophora</taxon>
    </lineage>
</organism>
<dbReference type="EMBL" id="LFJN01000005">
    <property type="protein sequence ID" value="KPI43158.1"/>
    <property type="molecule type" value="Genomic_DNA"/>
</dbReference>
<name>A0A0N0NPV2_9EURO</name>
<dbReference type="InterPro" id="IPR011611">
    <property type="entry name" value="PfkB_dom"/>
</dbReference>
<dbReference type="VEuPathDB" id="FungiDB:AB675_7095"/>
<dbReference type="Gene3D" id="3.40.1190.20">
    <property type="match status" value="1"/>
</dbReference>
<accession>A0A0N0NPV2</accession>
<dbReference type="RefSeq" id="XP_018003121.1">
    <property type="nucleotide sequence ID" value="XM_018147436.1"/>
</dbReference>
<keyword evidence="3" id="KW-0808">Transferase</keyword>
<dbReference type="AlphaFoldDB" id="A0A0N0NPV2"/>
<dbReference type="SUPFAM" id="SSF53613">
    <property type="entry name" value="Ribokinase-like"/>
    <property type="match status" value="1"/>
</dbReference>
<feature type="region of interest" description="Disordered" evidence="1">
    <location>
        <begin position="354"/>
        <end position="391"/>
    </location>
</feature>
<feature type="compositionally biased region" description="Low complexity" evidence="1">
    <location>
        <begin position="354"/>
        <end position="364"/>
    </location>
</feature>
<keyword evidence="3" id="KW-0418">Kinase</keyword>
<protein>
    <submittedName>
        <fullName evidence="3">Ketohexokinase</fullName>
    </submittedName>
</protein>
<dbReference type="GeneID" id="28739316"/>
<dbReference type="STRING" id="1664694.A0A0N0NPV2"/>
<dbReference type="OrthoDB" id="204058at2759"/>